<dbReference type="EMBL" id="LQBK01000013">
    <property type="protein sequence ID" value="KUG58511.1"/>
    <property type="molecule type" value="Genomic_DNA"/>
</dbReference>
<protein>
    <submittedName>
        <fullName evidence="2">Uncharacterized protein</fullName>
    </submittedName>
</protein>
<accession>A0A0W8IEX3</accession>
<organism evidence="2 3">
    <name type="scientific">Kocuria rosea subsp. polaris</name>
    <dbReference type="NCBI Taxonomy" id="136273"/>
    <lineage>
        <taxon>Bacteria</taxon>
        <taxon>Bacillati</taxon>
        <taxon>Actinomycetota</taxon>
        <taxon>Actinomycetes</taxon>
        <taxon>Micrococcales</taxon>
        <taxon>Micrococcaceae</taxon>
        <taxon>Kocuria</taxon>
    </lineage>
</organism>
<reference evidence="3" key="1">
    <citation type="submission" date="2015-12" db="EMBL/GenBank/DDBJ databases">
        <authorList>
            <person name="Nair G.R."/>
            <person name="Kaur G."/>
            <person name="Mayilraj S."/>
        </authorList>
    </citation>
    <scope>NUCLEOTIDE SEQUENCE [LARGE SCALE GENOMIC DNA]</scope>
    <source>
        <strain evidence="3">CD08_4</strain>
    </source>
</reference>
<dbReference type="Proteomes" id="UP000053512">
    <property type="component" value="Unassembled WGS sequence"/>
</dbReference>
<dbReference type="AlphaFoldDB" id="A0A0W8IEX3"/>
<name>A0A0W8IEX3_KOCRO</name>
<proteinExistence type="predicted"/>
<sequence length="184" mass="19328">MGALALSGMAFSGSWADSPEPGPPADPHLRALSKASQTAADKLPAVVTENEHLNDLDQGSSRALKAADRNDYWVVRNDAGEICLVAETPDEVAGATCTEPRDFNAHGLGLQVLTPDHGLEAYLLPDDVARDANLVTVDPFGMDKQRAAAKGYNDSAAKDAQFQLRILPVPEGAGVPLGLQTDGN</sequence>
<feature type="region of interest" description="Disordered" evidence="1">
    <location>
        <begin position="12"/>
        <end position="37"/>
    </location>
</feature>
<evidence type="ECO:0000313" key="3">
    <source>
        <dbReference type="Proteomes" id="UP000053512"/>
    </source>
</evidence>
<gene>
    <name evidence="2" type="ORF">AVL61_16770</name>
</gene>
<comment type="caution">
    <text evidence="2">The sequence shown here is derived from an EMBL/GenBank/DDBJ whole genome shotgun (WGS) entry which is preliminary data.</text>
</comment>
<evidence type="ECO:0000256" key="1">
    <source>
        <dbReference type="SAM" id="MobiDB-lite"/>
    </source>
</evidence>
<evidence type="ECO:0000313" key="2">
    <source>
        <dbReference type="EMBL" id="KUG58511.1"/>
    </source>
</evidence>